<sequence>MQDIDLIKGCFIHKSIVLPNLLVLQLKHKLSNENAQLSIMFKDFVYYEDIRLNDLKIADFSIQKRIGMKHVYLINDLNKDPKQYNLFSIFDLNKEIKISTGIKKKVVIEVLFRQFILSHDIYHYKKII</sequence>
<name>A0A285MW48_9FLAO</name>
<dbReference type="EMBL" id="OBEH01000002">
    <property type="protein sequence ID" value="SNY99691.1"/>
    <property type="molecule type" value="Genomic_DNA"/>
</dbReference>
<organism evidence="1 2">
    <name type="scientific">Flagellimonas pacifica</name>
    <dbReference type="NCBI Taxonomy" id="1247520"/>
    <lineage>
        <taxon>Bacteria</taxon>
        <taxon>Pseudomonadati</taxon>
        <taxon>Bacteroidota</taxon>
        <taxon>Flavobacteriia</taxon>
        <taxon>Flavobacteriales</taxon>
        <taxon>Flavobacteriaceae</taxon>
        <taxon>Flagellimonas</taxon>
    </lineage>
</organism>
<dbReference type="Proteomes" id="UP000219048">
    <property type="component" value="Unassembled WGS sequence"/>
</dbReference>
<evidence type="ECO:0000313" key="1">
    <source>
        <dbReference type="EMBL" id="SNY99691.1"/>
    </source>
</evidence>
<gene>
    <name evidence="1" type="ORF">SAMN06265377_1502</name>
</gene>
<accession>A0A285MW48</accession>
<reference evidence="2" key="1">
    <citation type="submission" date="2017-09" db="EMBL/GenBank/DDBJ databases">
        <authorList>
            <person name="Varghese N."/>
            <person name="Submissions S."/>
        </authorList>
    </citation>
    <scope>NUCLEOTIDE SEQUENCE [LARGE SCALE GENOMIC DNA]</scope>
    <source>
        <strain evidence="2">DSM 25885</strain>
    </source>
</reference>
<dbReference type="AlphaFoldDB" id="A0A285MW48"/>
<protein>
    <submittedName>
        <fullName evidence="1">Uncharacterized protein</fullName>
    </submittedName>
</protein>
<proteinExistence type="predicted"/>
<evidence type="ECO:0000313" key="2">
    <source>
        <dbReference type="Proteomes" id="UP000219048"/>
    </source>
</evidence>
<keyword evidence="2" id="KW-1185">Reference proteome</keyword>
<dbReference type="RefSeq" id="WP_097045172.1">
    <property type="nucleotide sequence ID" value="NZ_OBEH01000002.1"/>
</dbReference>